<reference evidence="1" key="1">
    <citation type="submission" date="2020-05" db="EMBL/GenBank/DDBJ databases">
        <authorList>
            <person name="Chiriac C."/>
            <person name="Salcher M."/>
            <person name="Ghai R."/>
            <person name="Kavagutti S V."/>
        </authorList>
    </citation>
    <scope>NUCLEOTIDE SEQUENCE</scope>
</reference>
<proteinExistence type="predicted"/>
<dbReference type="EMBL" id="CAFAAA010000002">
    <property type="protein sequence ID" value="CAB4773000.1"/>
    <property type="molecule type" value="Genomic_DNA"/>
</dbReference>
<gene>
    <name evidence="1" type="ORF">UFOPK2942_00192</name>
    <name evidence="2" type="ORF">UFOPK3232_01029</name>
</gene>
<accession>A0A6J6VLS6</accession>
<dbReference type="EMBL" id="CAFARE010000041">
    <property type="protein sequence ID" value="CAB4838891.1"/>
    <property type="molecule type" value="Genomic_DNA"/>
</dbReference>
<name>A0A6J6VLS6_9ZZZZ</name>
<evidence type="ECO:0000313" key="1">
    <source>
        <dbReference type="EMBL" id="CAB4773000.1"/>
    </source>
</evidence>
<sequence>MSSEHANAVFDVECPYFQALCACGWVSTVSFLEEVDLLRALHAHGIAVYGEPGGPIDLSVVPHRLSQQGQEGRGV</sequence>
<evidence type="ECO:0000313" key="2">
    <source>
        <dbReference type="EMBL" id="CAB4838891.1"/>
    </source>
</evidence>
<dbReference type="AlphaFoldDB" id="A0A6J6VLS6"/>
<protein>
    <submittedName>
        <fullName evidence="1">Unannotated protein</fullName>
    </submittedName>
</protein>
<organism evidence="1">
    <name type="scientific">freshwater metagenome</name>
    <dbReference type="NCBI Taxonomy" id="449393"/>
    <lineage>
        <taxon>unclassified sequences</taxon>
        <taxon>metagenomes</taxon>
        <taxon>ecological metagenomes</taxon>
    </lineage>
</organism>